<evidence type="ECO:0000256" key="3">
    <source>
        <dbReference type="ARBA" id="ARBA00022729"/>
    </source>
</evidence>
<evidence type="ECO:0000313" key="10">
    <source>
        <dbReference type="EMBL" id="MEQ2187929.1"/>
    </source>
</evidence>
<name>A0ABV0PWP6_9TELE</name>
<evidence type="ECO:0000256" key="2">
    <source>
        <dbReference type="ARBA" id="ARBA00022525"/>
    </source>
</evidence>
<dbReference type="Proteomes" id="UP001476798">
    <property type="component" value="Unassembled WGS sequence"/>
</dbReference>
<evidence type="ECO:0000256" key="4">
    <source>
        <dbReference type="ARBA" id="ARBA00022737"/>
    </source>
</evidence>
<organism evidence="10 11">
    <name type="scientific">Goodea atripinnis</name>
    <dbReference type="NCBI Taxonomy" id="208336"/>
    <lineage>
        <taxon>Eukaryota</taxon>
        <taxon>Metazoa</taxon>
        <taxon>Chordata</taxon>
        <taxon>Craniata</taxon>
        <taxon>Vertebrata</taxon>
        <taxon>Euteleostomi</taxon>
        <taxon>Actinopterygii</taxon>
        <taxon>Neopterygii</taxon>
        <taxon>Teleostei</taxon>
        <taxon>Neoteleostei</taxon>
        <taxon>Acanthomorphata</taxon>
        <taxon>Ovalentaria</taxon>
        <taxon>Atherinomorphae</taxon>
        <taxon>Cyprinodontiformes</taxon>
        <taxon>Goodeidae</taxon>
        <taxon>Goodea</taxon>
    </lineage>
</organism>
<dbReference type="CDD" id="cd00042">
    <property type="entry name" value="CY"/>
    <property type="match status" value="1"/>
</dbReference>
<dbReference type="InterPro" id="IPR050735">
    <property type="entry name" value="Kininogen_Fetuin_HRG"/>
</dbReference>
<reference evidence="10 11" key="1">
    <citation type="submission" date="2021-06" db="EMBL/GenBank/DDBJ databases">
        <authorList>
            <person name="Palmer J.M."/>
        </authorList>
    </citation>
    <scope>NUCLEOTIDE SEQUENCE [LARGE SCALE GENOMIC DNA]</scope>
    <source>
        <strain evidence="10 11">GA_2019</strain>
        <tissue evidence="10">Muscle</tissue>
    </source>
</reference>
<keyword evidence="6" id="KW-0325">Glycoprotein</keyword>
<dbReference type="PROSITE" id="PS51530">
    <property type="entry name" value="CYSTATIN_FETUIN_B"/>
    <property type="match status" value="1"/>
</dbReference>
<keyword evidence="11" id="KW-1185">Reference proteome</keyword>
<accession>A0ABV0PWP6</accession>
<dbReference type="Pfam" id="PF00031">
    <property type="entry name" value="Cystatin"/>
    <property type="match status" value="1"/>
</dbReference>
<dbReference type="PANTHER" id="PTHR13814">
    <property type="entry name" value="FETUIN"/>
    <property type="match status" value="1"/>
</dbReference>
<feature type="chain" id="PRO_5045374414" description="Cystatin fetuin-B-type domain-containing protein" evidence="8">
    <location>
        <begin position="23"/>
        <end position="419"/>
    </location>
</feature>
<dbReference type="SUPFAM" id="SSF54403">
    <property type="entry name" value="Cystatin/monellin"/>
    <property type="match status" value="1"/>
</dbReference>
<dbReference type="PROSITE" id="PS01254">
    <property type="entry name" value="FETUIN_1"/>
    <property type="match status" value="1"/>
</dbReference>
<evidence type="ECO:0000313" key="11">
    <source>
        <dbReference type="Proteomes" id="UP001476798"/>
    </source>
</evidence>
<evidence type="ECO:0000259" key="9">
    <source>
        <dbReference type="PROSITE" id="PS51530"/>
    </source>
</evidence>
<keyword evidence="2" id="KW-0964">Secreted</keyword>
<feature type="compositionally biased region" description="Polar residues" evidence="7">
    <location>
        <begin position="345"/>
        <end position="355"/>
    </location>
</feature>
<proteinExistence type="predicted"/>
<evidence type="ECO:0000256" key="6">
    <source>
        <dbReference type="ARBA" id="ARBA00023180"/>
    </source>
</evidence>
<evidence type="ECO:0000256" key="8">
    <source>
        <dbReference type="SAM" id="SignalP"/>
    </source>
</evidence>
<dbReference type="Gene3D" id="3.10.450.10">
    <property type="match status" value="2"/>
</dbReference>
<dbReference type="SMART" id="SM00043">
    <property type="entry name" value="CY"/>
    <property type="match status" value="2"/>
</dbReference>
<comment type="subcellular location">
    <subcellularLocation>
        <location evidence="1">Secreted</location>
    </subcellularLocation>
</comment>
<feature type="region of interest" description="Disordered" evidence="7">
    <location>
        <begin position="302"/>
        <end position="419"/>
    </location>
</feature>
<dbReference type="InterPro" id="IPR001363">
    <property type="entry name" value="Prot_inh_fetuin_CS"/>
</dbReference>
<dbReference type="InterPro" id="IPR025764">
    <property type="entry name" value="Cystatin_Fetuin_B"/>
</dbReference>
<feature type="domain" description="Cystatin fetuin-B-type" evidence="9">
    <location>
        <begin position="26"/>
        <end position="139"/>
    </location>
</feature>
<evidence type="ECO:0000256" key="1">
    <source>
        <dbReference type="ARBA" id="ARBA00004613"/>
    </source>
</evidence>
<keyword evidence="5" id="KW-1015">Disulfide bond</keyword>
<feature type="signal peptide" evidence="8">
    <location>
        <begin position="1"/>
        <end position="22"/>
    </location>
</feature>
<dbReference type="PANTHER" id="PTHR13814:SF15">
    <property type="entry name" value="SI:CH211-262H13.5"/>
    <property type="match status" value="1"/>
</dbReference>
<evidence type="ECO:0000256" key="5">
    <source>
        <dbReference type="ARBA" id="ARBA00023157"/>
    </source>
</evidence>
<gene>
    <name evidence="10" type="ORF">GOODEAATRI_009780</name>
</gene>
<sequence>MDICTLLLLMSLISLHTFQVKGEGFVLNPIELAPIPCNDKAVEKLSRLAVTYINEDRTEGYKFALNRIANVYLHAQGPAGNVYYLDLDVLETKCHIGSPKPWKRCDVRPFMETQISGNCNTSILHTPEGYSYLYSYDCALVPDPPEKLQQTCPACPVLLAVESPEAMNAAGITLEFYKRQSTLGAGLGVKKVTRAAAQNVPTKAIFVEYTVQQCPEGFTERGTCQRLTLKSDTQTAGFCKGSVYGDFSKHPDVQVSCEMYKIQNVDMVQPVKPQIHDLSKDLVIPTFPSLPDDLQPIPSDPLTPTAAQPDFFGPADIPSLPSEPPIVVNPSVPLTSSSSESDESMVNQQQQTLDSSSEEMGGPVARRPPFNFLYRRHNREKRQSLTETSPSHQPVFLSDFPSGPSPFRSCPGPARYSTV</sequence>
<evidence type="ECO:0000256" key="7">
    <source>
        <dbReference type="SAM" id="MobiDB-lite"/>
    </source>
</evidence>
<dbReference type="EMBL" id="JAHRIO010090518">
    <property type="protein sequence ID" value="MEQ2187929.1"/>
    <property type="molecule type" value="Genomic_DNA"/>
</dbReference>
<dbReference type="InterPro" id="IPR000010">
    <property type="entry name" value="Cystatin_dom"/>
</dbReference>
<comment type="caution">
    <text evidence="10">The sequence shown here is derived from an EMBL/GenBank/DDBJ whole genome shotgun (WGS) entry which is preliminary data.</text>
</comment>
<keyword evidence="3 8" id="KW-0732">Signal</keyword>
<protein>
    <recommendedName>
        <fullName evidence="9">Cystatin fetuin-B-type domain-containing protein</fullName>
    </recommendedName>
</protein>
<keyword evidence="4" id="KW-0677">Repeat</keyword>
<dbReference type="InterPro" id="IPR046350">
    <property type="entry name" value="Cystatin_sf"/>
</dbReference>